<evidence type="ECO:0000313" key="1">
    <source>
        <dbReference type="EMBL" id="GLS20177.1"/>
    </source>
</evidence>
<comment type="caution">
    <text evidence="1">The sequence shown here is derived from an EMBL/GenBank/DDBJ whole genome shotgun (WGS) entry which is preliminary data.</text>
</comment>
<protein>
    <submittedName>
        <fullName evidence="1">Uncharacterized protein</fullName>
    </submittedName>
</protein>
<keyword evidence="2" id="KW-1185">Reference proteome</keyword>
<accession>A0ABQ6CIK0</accession>
<dbReference type="EMBL" id="BSPC01000027">
    <property type="protein sequence ID" value="GLS20177.1"/>
    <property type="molecule type" value="Genomic_DNA"/>
</dbReference>
<dbReference type="RefSeq" id="WP_284313279.1">
    <property type="nucleotide sequence ID" value="NZ_BSPC01000027.1"/>
</dbReference>
<gene>
    <name evidence="1" type="ORF">GCM10007874_31940</name>
</gene>
<proteinExistence type="predicted"/>
<evidence type="ECO:0000313" key="2">
    <source>
        <dbReference type="Proteomes" id="UP001156882"/>
    </source>
</evidence>
<reference evidence="2" key="1">
    <citation type="journal article" date="2019" name="Int. J. Syst. Evol. Microbiol.">
        <title>The Global Catalogue of Microorganisms (GCM) 10K type strain sequencing project: providing services to taxonomists for standard genome sequencing and annotation.</title>
        <authorList>
            <consortium name="The Broad Institute Genomics Platform"/>
            <consortium name="The Broad Institute Genome Sequencing Center for Infectious Disease"/>
            <person name="Wu L."/>
            <person name="Ma J."/>
        </authorList>
    </citation>
    <scope>NUCLEOTIDE SEQUENCE [LARGE SCALE GENOMIC DNA]</scope>
    <source>
        <strain evidence="2">NBRC 101365</strain>
    </source>
</reference>
<sequence length="79" mass="9170">MSADDDQERIYQALQKILEGFFEGQNVQGDERLEYLRRLSRSWVARPPTAAPSRVKIGSEADINRMWAAHEKAQRKPKK</sequence>
<organism evidence="1 2">
    <name type="scientific">Labrys miyagiensis</name>
    <dbReference type="NCBI Taxonomy" id="346912"/>
    <lineage>
        <taxon>Bacteria</taxon>
        <taxon>Pseudomonadati</taxon>
        <taxon>Pseudomonadota</taxon>
        <taxon>Alphaproteobacteria</taxon>
        <taxon>Hyphomicrobiales</taxon>
        <taxon>Xanthobacteraceae</taxon>
        <taxon>Labrys</taxon>
    </lineage>
</organism>
<dbReference type="Proteomes" id="UP001156882">
    <property type="component" value="Unassembled WGS sequence"/>
</dbReference>
<name>A0ABQ6CIK0_9HYPH</name>